<organism evidence="1 2">
    <name type="scientific">Flagellimonas profundi</name>
    <dbReference type="NCBI Taxonomy" id="2915620"/>
    <lineage>
        <taxon>Bacteria</taxon>
        <taxon>Pseudomonadati</taxon>
        <taxon>Bacteroidota</taxon>
        <taxon>Flavobacteriia</taxon>
        <taxon>Flavobacteriales</taxon>
        <taxon>Flavobacteriaceae</taxon>
        <taxon>Flagellimonas</taxon>
    </lineage>
</organism>
<proteinExistence type="predicted"/>
<dbReference type="EMBL" id="JAFLNM010000001">
    <property type="protein sequence ID" value="MBO0340939.1"/>
    <property type="molecule type" value="Genomic_DNA"/>
</dbReference>
<protein>
    <submittedName>
        <fullName evidence="1">Uncharacterized protein</fullName>
    </submittedName>
</protein>
<name>A0ABS3FCP9_9FLAO</name>
<accession>A0ABS3FCP9</accession>
<evidence type="ECO:0000313" key="1">
    <source>
        <dbReference type="EMBL" id="MBO0340939.1"/>
    </source>
</evidence>
<keyword evidence="2" id="KW-1185">Reference proteome</keyword>
<reference evidence="1 2" key="1">
    <citation type="submission" date="2021-03" db="EMBL/GenBank/DDBJ databases">
        <title>Muricauda lutimaris sp. nov. and Muricauda ruestringensis sp. nov, two marine members of the Flavobacteriaceae isolated from deep sea sediments of Western Pacific.</title>
        <authorList>
            <person name="Zhao S."/>
            <person name="Liu R."/>
        </authorList>
    </citation>
    <scope>NUCLEOTIDE SEQUENCE [LARGE SCALE GENOMIC DNA]</scope>
    <source>
        <strain evidence="1 2">BC31-3-A3</strain>
    </source>
</reference>
<sequence length="50" mass="5661">MSELVKINSNQLDSMVYNAVYGYARMVVYGKNGDKAIVDNGKYMVKRKVV</sequence>
<comment type="caution">
    <text evidence="1">The sequence shown here is derived from an EMBL/GenBank/DDBJ whole genome shotgun (WGS) entry which is preliminary data.</text>
</comment>
<dbReference type="Proteomes" id="UP000664807">
    <property type="component" value="Unassembled WGS sequence"/>
</dbReference>
<dbReference type="RefSeq" id="WP_207026508.1">
    <property type="nucleotide sequence ID" value="NZ_JAFLNM010000001.1"/>
</dbReference>
<gene>
    <name evidence="1" type="ORF">J0654_04750</name>
</gene>
<evidence type="ECO:0000313" key="2">
    <source>
        <dbReference type="Proteomes" id="UP000664807"/>
    </source>
</evidence>